<dbReference type="EMBL" id="UAPV01000001">
    <property type="protein sequence ID" value="SPT70455.1"/>
    <property type="molecule type" value="Genomic_DNA"/>
</dbReference>
<comment type="similarity">
    <text evidence="1">Belongs to the UPF0246 family.</text>
</comment>
<name>A0A2X0VC60_9GAMM</name>
<reference evidence="2 3" key="1">
    <citation type="submission" date="2018-06" db="EMBL/GenBank/DDBJ databases">
        <authorList>
            <consortium name="Pathogen Informatics"/>
            <person name="Doyle S."/>
        </authorList>
    </citation>
    <scope>NUCLEOTIDE SEQUENCE [LARGE SCALE GENOMIC DNA]</scope>
    <source>
        <strain evidence="2 3">NCTC13093</strain>
    </source>
</reference>
<dbReference type="Proteomes" id="UP000250086">
    <property type="component" value="Unassembled WGS sequence"/>
</dbReference>
<dbReference type="HAMAP" id="MF_00652">
    <property type="entry name" value="UPF0246"/>
    <property type="match status" value="1"/>
</dbReference>
<accession>A0A2X0VC60</accession>
<sequence length="247" mass="28124">MRIIISPSKKMHVNTDVFAARAMPCCLDKTALVLERLKALSADELKALWKVSDALLDENIQRLETIDINKAISPALFSYIGLQYESMGTNCLDDEALSYLDEHLFILSAFYGYLHIFDAISPYRLEMQSRLSLGSCKNLYDFWAPSYKELFNQDGDIILNLASKEYSKAIERVLDDNKRLVTCSFVEKVGDSYKEKGTYAKMARGSMVRYLASIKADDLESVKSFDLGYSFDNELSCDNMLVFVRQK</sequence>
<evidence type="ECO:0000313" key="3">
    <source>
        <dbReference type="Proteomes" id="UP000250086"/>
    </source>
</evidence>
<dbReference type="NCBIfam" id="NF002543">
    <property type="entry name" value="PRK02101.1-4"/>
    <property type="match status" value="1"/>
</dbReference>
<dbReference type="PANTHER" id="PTHR30283">
    <property type="entry name" value="PEROXIDE STRESS RESPONSE PROTEIN YAAA"/>
    <property type="match status" value="1"/>
</dbReference>
<dbReference type="InterPro" id="IPR005583">
    <property type="entry name" value="YaaA"/>
</dbReference>
<proteinExistence type="inferred from homology"/>
<protein>
    <recommendedName>
        <fullName evidence="1">UPF0246 protein NCTC13093_01870</fullName>
    </recommendedName>
</protein>
<gene>
    <name evidence="2" type="primary">yaaA</name>
    <name evidence="2" type="ORF">NCTC13093_01870</name>
</gene>
<evidence type="ECO:0000256" key="1">
    <source>
        <dbReference type="HAMAP-Rule" id="MF_00652"/>
    </source>
</evidence>
<keyword evidence="3" id="KW-1185">Reference proteome</keyword>
<dbReference type="Pfam" id="PF03883">
    <property type="entry name" value="H2O2_YaaD"/>
    <property type="match status" value="1"/>
</dbReference>
<dbReference type="PANTHER" id="PTHR30283:SF4">
    <property type="entry name" value="PEROXIDE STRESS RESISTANCE PROTEIN YAAA"/>
    <property type="match status" value="1"/>
</dbReference>
<dbReference type="RefSeq" id="WP_113744522.1">
    <property type="nucleotide sequence ID" value="NZ_UAPV01000001.1"/>
</dbReference>
<dbReference type="GO" id="GO:0005829">
    <property type="term" value="C:cytosol"/>
    <property type="evidence" value="ECO:0007669"/>
    <property type="project" value="TreeGrafter"/>
</dbReference>
<dbReference type="AlphaFoldDB" id="A0A2X0VC60"/>
<evidence type="ECO:0000313" key="2">
    <source>
        <dbReference type="EMBL" id="SPT70455.1"/>
    </source>
</evidence>
<organism evidence="2 3">
    <name type="scientific">Anaerobiospirillum thomasii</name>
    <dbReference type="NCBI Taxonomy" id="179995"/>
    <lineage>
        <taxon>Bacteria</taxon>
        <taxon>Pseudomonadati</taxon>
        <taxon>Pseudomonadota</taxon>
        <taxon>Gammaproteobacteria</taxon>
        <taxon>Aeromonadales</taxon>
        <taxon>Succinivibrionaceae</taxon>
        <taxon>Anaerobiospirillum</taxon>
    </lineage>
</organism>
<dbReference type="GO" id="GO:0033194">
    <property type="term" value="P:response to hydroperoxide"/>
    <property type="evidence" value="ECO:0007669"/>
    <property type="project" value="TreeGrafter"/>
</dbReference>